<sequence length="87" mass="9502">MVAMLGYMATTRTTITLDQGLLEEVKQQASQAHRTVSDFVGESPRGRLSSMRRQPEPFTLATVDLGGCEPGVDISDNASLRDVMDDE</sequence>
<dbReference type="AlphaFoldDB" id="A0A1I1UD05"/>
<dbReference type="EMBL" id="FOMZ01000002">
    <property type="protein sequence ID" value="SFD68722.1"/>
    <property type="molecule type" value="Genomic_DNA"/>
</dbReference>
<organism evidence="2 3">
    <name type="scientific">Actinopolyspora alba</name>
    <dbReference type="NCBI Taxonomy" id="673379"/>
    <lineage>
        <taxon>Bacteria</taxon>
        <taxon>Bacillati</taxon>
        <taxon>Actinomycetota</taxon>
        <taxon>Actinomycetes</taxon>
        <taxon>Actinopolysporales</taxon>
        <taxon>Actinopolysporaceae</taxon>
        <taxon>Actinopolyspora</taxon>
        <taxon>Actinopolyspora alba group</taxon>
    </lineage>
</organism>
<accession>A0A1I1UD05</accession>
<keyword evidence="3" id="KW-1185">Reference proteome</keyword>
<reference evidence="3" key="1">
    <citation type="submission" date="2016-10" db="EMBL/GenBank/DDBJ databases">
        <authorList>
            <person name="Varghese N."/>
            <person name="Submissions S."/>
        </authorList>
    </citation>
    <scope>NUCLEOTIDE SEQUENCE [LARGE SCALE GENOMIC DNA]</scope>
    <source>
        <strain evidence="3">DSM 45004</strain>
    </source>
</reference>
<evidence type="ECO:0000313" key="3">
    <source>
        <dbReference type="Proteomes" id="UP000198716"/>
    </source>
</evidence>
<name>A0A1I1UD05_9ACTN</name>
<dbReference type="Proteomes" id="UP000198716">
    <property type="component" value="Unassembled WGS sequence"/>
</dbReference>
<evidence type="ECO:0000256" key="1">
    <source>
        <dbReference type="SAM" id="MobiDB-lite"/>
    </source>
</evidence>
<gene>
    <name evidence="2" type="ORF">SAMN04487819_10299</name>
</gene>
<evidence type="ECO:0000313" key="2">
    <source>
        <dbReference type="EMBL" id="SFD68722.1"/>
    </source>
</evidence>
<feature type="region of interest" description="Disordered" evidence="1">
    <location>
        <begin position="32"/>
        <end position="54"/>
    </location>
</feature>
<proteinExistence type="predicted"/>
<evidence type="ECO:0008006" key="4">
    <source>
        <dbReference type="Google" id="ProtNLM"/>
    </source>
</evidence>
<protein>
    <recommendedName>
        <fullName evidence="4">Ribbon-helix-helix protein, copG family</fullName>
    </recommendedName>
</protein>